<proteinExistence type="predicted"/>
<sequence>MAIPNCLHLSLINLVTTLLESSKTQVWRRHETRTVESKLNTLETRTVESKLYRLETKLDERVSGMRCSDLVENSSKNGFKKKVQTSWLSKTREVLGYLGVQKILGVEI</sequence>
<evidence type="ECO:0000313" key="3">
    <source>
        <dbReference type="Proteomes" id="UP000887116"/>
    </source>
</evidence>
<keyword evidence="3" id="KW-1185">Reference proteome</keyword>
<feature type="signal peptide" evidence="1">
    <location>
        <begin position="1"/>
        <end position="21"/>
    </location>
</feature>
<keyword evidence="1" id="KW-0732">Signal</keyword>
<dbReference type="Proteomes" id="UP000887116">
    <property type="component" value="Unassembled WGS sequence"/>
</dbReference>
<comment type="caution">
    <text evidence="2">The sequence shown here is derived from an EMBL/GenBank/DDBJ whole genome shotgun (WGS) entry which is preliminary data.</text>
</comment>
<organism evidence="2 3">
    <name type="scientific">Trichonephila clavata</name>
    <name type="common">Joro spider</name>
    <name type="synonym">Nephila clavata</name>
    <dbReference type="NCBI Taxonomy" id="2740835"/>
    <lineage>
        <taxon>Eukaryota</taxon>
        <taxon>Metazoa</taxon>
        <taxon>Ecdysozoa</taxon>
        <taxon>Arthropoda</taxon>
        <taxon>Chelicerata</taxon>
        <taxon>Arachnida</taxon>
        <taxon>Araneae</taxon>
        <taxon>Araneomorphae</taxon>
        <taxon>Entelegynae</taxon>
        <taxon>Araneoidea</taxon>
        <taxon>Nephilidae</taxon>
        <taxon>Trichonephila</taxon>
    </lineage>
</organism>
<feature type="chain" id="PRO_5036471295" evidence="1">
    <location>
        <begin position="22"/>
        <end position="108"/>
    </location>
</feature>
<dbReference type="AlphaFoldDB" id="A0A8X6GBZ1"/>
<evidence type="ECO:0000313" key="2">
    <source>
        <dbReference type="EMBL" id="GFR01651.1"/>
    </source>
</evidence>
<accession>A0A8X6GBZ1</accession>
<gene>
    <name evidence="2" type="ORF">TNCT_513291</name>
</gene>
<evidence type="ECO:0000256" key="1">
    <source>
        <dbReference type="SAM" id="SignalP"/>
    </source>
</evidence>
<name>A0A8X6GBZ1_TRICU</name>
<dbReference type="EMBL" id="BMAO01005469">
    <property type="protein sequence ID" value="GFR01651.1"/>
    <property type="molecule type" value="Genomic_DNA"/>
</dbReference>
<reference evidence="2" key="1">
    <citation type="submission" date="2020-07" db="EMBL/GenBank/DDBJ databases">
        <title>Multicomponent nature underlies the extraordinary mechanical properties of spider dragline silk.</title>
        <authorList>
            <person name="Kono N."/>
            <person name="Nakamura H."/>
            <person name="Mori M."/>
            <person name="Yoshida Y."/>
            <person name="Ohtoshi R."/>
            <person name="Malay A.D."/>
            <person name="Moran D.A.P."/>
            <person name="Tomita M."/>
            <person name="Numata K."/>
            <person name="Arakawa K."/>
        </authorList>
    </citation>
    <scope>NUCLEOTIDE SEQUENCE</scope>
</reference>
<protein>
    <submittedName>
        <fullName evidence="2">Uncharacterized protein</fullName>
    </submittedName>
</protein>